<dbReference type="InterPro" id="IPR002938">
    <property type="entry name" value="FAD-bd"/>
</dbReference>
<dbReference type="Proteomes" id="UP000256970">
    <property type="component" value="Unassembled WGS sequence"/>
</dbReference>
<dbReference type="Pfam" id="PF01494">
    <property type="entry name" value="FAD_binding_3"/>
    <property type="match status" value="2"/>
</dbReference>
<feature type="domain" description="FAD-binding" evidence="3">
    <location>
        <begin position="358"/>
        <end position="418"/>
    </location>
</feature>
<dbReference type="PANTHER" id="PTHR13789:SF309">
    <property type="entry name" value="PUTATIVE (AFU_ORTHOLOGUE AFUA_6G14510)-RELATED"/>
    <property type="match status" value="1"/>
</dbReference>
<dbReference type="InterPro" id="IPR036188">
    <property type="entry name" value="FAD/NAD-bd_sf"/>
</dbReference>
<evidence type="ECO:0000256" key="1">
    <source>
        <dbReference type="ARBA" id="ARBA00023002"/>
    </source>
</evidence>
<accession>A0A383W865</accession>
<reference evidence="4 5" key="1">
    <citation type="submission" date="2016-10" db="EMBL/GenBank/DDBJ databases">
        <authorList>
            <person name="Cai Z."/>
        </authorList>
    </citation>
    <scope>NUCLEOTIDE SEQUENCE [LARGE SCALE GENOMIC DNA]</scope>
</reference>
<evidence type="ECO:0000259" key="3">
    <source>
        <dbReference type="Pfam" id="PF01494"/>
    </source>
</evidence>
<feature type="domain" description="FAD-binding" evidence="3">
    <location>
        <begin position="36"/>
        <end position="223"/>
    </location>
</feature>
<dbReference type="PANTHER" id="PTHR13789">
    <property type="entry name" value="MONOOXYGENASE"/>
    <property type="match status" value="1"/>
</dbReference>
<evidence type="ECO:0000256" key="2">
    <source>
        <dbReference type="ARBA" id="ARBA00023033"/>
    </source>
</evidence>
<dbReference type="EMBL" id="FNXT01001188">
    <property type="protein sequence ID" value="SZX73372.1"/>
    <property type="molecule type" value="Genomic_DNA"/>
</dbReference>
<keyword evidence="2" id="KW-0503">Monooxygenase</keyword>
<sequence length="463" mass="49429">MLHTHKSSVASGSRPYHLVKHSRRDRLRVLAQVQHYDVAVVGAGPAGLSAAAALRVATKGQKSVHVFEKTAMTARGAAILVGVNGLKALQAIDPQLLDGLLAKATKLEGSDRYNMITGEHIEFMAMRNDMFQEKYGFHNALLGWSDITGALKAALPQGSISTGCPVTAYKQQEDGTIQLLGPAASSSSGASDTEVVATCNILIGADGWFSPIRQQVLQDGPPTFKDVVVFRARIPKPDFMPEQRTKWWVPPTGPNSADSLAVFIPLPGGDMVWQCHCPVAVMREKGLQYDPVIGEASSSHASNQQSSSSSSSAKERCLKAFESFPAVFREVVEATPEAAITEHGLYQRTPEQIPDGCWGAGNVTLVGDAAHAAYVDGTGLALSVEDAAVLGWHIQQQGLTAAALRAYEAERIPRVKAVFGLTAKQAAAMKAGVPQRQLLDERAELLYGQAHFKPLQPVAAVAP</sequence>
<keyword evidence="5" id="KW-1185">Reference proteome</keyword>
<name>A0A383W865_TETOB</name>
<evidence type="ECO:0000313" key="5">
    <source>
        <dbReference type="Proteomes" id="UP000256970"/>
    </source>
</evidence>
<gene>
    <name evidence="4" type="ORF">BQ4739_LOCUS13472</name>
</gene>
<evidence type="ECO:0000313" key="4">
    <source>
        <dbReference type="EMBL" id="SZX73372.1"/>
    </source>
</evidence>
<dbReference type="PRINTS" id="PR00420">
    <property type="entry name" value="RNGMNOXGNASE"/>
</dbReference>
<keyword evidence="1" id="KW-0560">Oxidoreductase</keyword>
<dbReference type="GO" id="GO:0004497">
    <property type="term" value="F:monooxygenase activity"/>
    <property type="evidence" value="ECO:0007669"/>
    <property type="project" value="UniProtKB-KW"/>
</dbReference>
<dbReference type="InterPro" id="IPR050493">
    <property type="entry name" value="FAD-dep_Monooxygenase_BioMet"/>
</dbReference>
<dbReference type="STRING" id="3088.A0A383W865"/>
<proteinExistence type="predicted"/>
<protein>
    <recommendedName>
        <fullName evidence="3">FAD-binding domain-containing protein</fullName>
    </recommendedName>
</protein>
<dbReference type="GO" id="GO:0071949">
    <property type="term" value="F:FAD binding"/>
    <property type="evidence" value="ECO:0007669"/>
    <property type="project" value="InterPro"/>
</dbReference>
<dbReference type="SUPFAM" id="SSF51905">
    <property type="entry name" value="FAD/NAD(P)-binding domain"/>
    <property type="match status" value="1"/>
</dbReference>
<dbReference type="AlphaFoldDB" id="A0A383W865"/>
<dbReference type="Gene3D" id="3.50.50.60">
    <property type="entry name" value="FAD/NAD(P)-binding domain"/>
    <property type="match status" value="1"/>
</dbReference>
<organism evidence="4 5">
    <name type="scientific">Tetradesmus obliquus</name>
    <name type="common">Green alga</name>
    <name type="synonym">Acutodesmus obliquus</name>
    <dbReference type="NCBI Taxonomy" id="3088"/>
    <lineage>
        <taxon>Eukaryota</taxon>
        <taxon>Viridiplantae</taxon>
        <taxon>Chlorophyta</taxon>
        <taxon>core chlorophytes</taxon>
        <taxon>Chlorophyceae</taxon>
        <taxon>CS clade</taxon>
        <taxon>Sphaeropleales</taxon>
        <taxon>Scenedesmaceae</taxon>
        <taxon>Tetradesmus</taxon>
    </lineage>
</organism>